<dbReference type="SMART" id="SM00831">
    <property type="entry name" value="Cation_ATPase_N"/>
    <property type="match status" value="1"/>
</dbReference>
<dbReference type="SFLD" id="SFLDS00003">
    <property type="entry name" value="Haloacid_Dehalogenase"/>
    <property type="match status" value="1"/>
</dbReference>
<feature type="compositionally biased region" description="Polar residues" evidence="15">
    <location>
        <begin position="12"/>
        <end position="22"/>
    </location>
</feature>
<dbReference type="GO" id="GO:0005524">
    <property type="term" value="F:ATP binding"/>
    <property type="evidence" value="ECO:0007669"/>
    <property type="project" value="UniProtKB-KW"/>
</dbReference>
<comment type="catalytic activity">
    <reaction evidence="14">
        <text>Ca(2+)(in) + ATP + H2O = Ca(2+)(out) + ADP + phosphate + H(+)</text>
        <dbReference type="Rhea" id="RHEA:18105"/>
        <dbReference type="ChEBI" id="CHEBI:15377"/>
        <dbReference type="ChEBI" id="CHEBI:15378"/>
        <dbReference type="ChEBI" id="CHEBI:29108"/>
        <dbReference type="ChEBI" id="CHEBI:30616"/>
        <dbReference type="ChEBI" id="CHEBI:43474"/>
        <dbReference type="ChEBI" id="CHEBI:456216"/>
        <dbReference type="EC" id="7.2.2.10"/>
    </reaction>
</comment>
<evidence type="ECO:0000256" key="5">
    <source>
        <dbReference type="ARBA" id="ARBA00022568"/>
    </source>
</evidence>
<feature type="transmembrane region" description="Helical" evidence="16">
    <location>
        <begin position="751"/>
        <end position="773"/>
    </location>
</feature>
<dbReference type="InterPro" id="IPR023214">
    <property type="entry name" value="HAD_sf"/>
</dbReference>
<dbReference type="PROSITE" id="PS00154">
    <property type="entry name" value="ATPASE_E1_E2"/>
    <property type="match status" value="1"/>
</dbReference>
<evidence type="ECO:0000256" key="11">
    <source>
        <dbReference type="ARBA" id="ARBA00022967"/>
    </source>
</evidence>
<dbReference type="Gene3D" id="1.20.1110.10">
    <property type="entry name" value="Calcium-transporting ATPase, transmembrane domain"/>
    <property type="match status" value="1"/>
</dbReference>
<feature type="transmembrane region" description="Helical" evidence="16">
    <location>
        <begin position="276"/>
        <end position="303"/>
    </location>
</feature>
<dbReference type="InterPro" id="IPR004014">
    <property type="entry name" value="ATPase_P-typ_cation-transptr_N"/>
</dbReference>
<dbReference type="SFLD" id="SFLDF00027">
    <property type="entry name" value="p-type_atpase"/>
    <property type="match status" value="1"/>
</dbReference>
<feature type="transmembrane region" description="Helical" evidence="16">
    <location>
        <begin position="61"/>
        <end position="79"/>
    </location>
</feature>
<dbReference type="PRINTS" id="PR00119">
    <property type="entry name" value="CATATPASE"/>
</dbReference>
<feature type="transmembrane region" description="Helical" evidence="16">
    <location>
        <begin position="779"/>
        <end position="796"/>
    </location>
</feature>
<dbReference type="Gene3D" id="2.70.150.10">
    <property type="entry name" value="Calcium-transporting ATPase, cytoplasmic transduction domain A"/>
    <property type="match status" value="1"/>
</dbReference>
<dbReference type="NCBIfam" id="TIGR01494">
    <property type="entry name" value="ATPase_P-type"/>
    <property type="match status" value="2"/>
</dbReference>
<proteinExistence type="inferred from homology"/>
<protein>
    <recommendedName>
        <fullName evidence="3">P-type Ca(2+) transporter</fullName>
        <ecNumber evidence="3">7.2.2.10</ecNumber>
    </recommendedName>
</protein>
<keyword evidence="12 16" id="KW-1133">Transmembrane helix</keyword>
<feature type="transmembrane region" description="Helical" evidence="16">
    <location>
        <begin position="706"/>
        <end position="730"/>
    </location>
</feature>
<feature type="region of interest" description="Disordered" evidence="15">
    <location>
        <begin position="1"/>
        <end position="22"/>
    </location>
</feature>
<dbReference type="InterPro" id="IPR036412">
    <property type="entry name" value="HAD-like_sf"/>
</dbReference>
<dbReference type="PATRIC" id="fig|1423754.3.peg.1723"/>
<keyword evidence="6 16" id="KW-0812">Transmembrane</keyword>
<evidence type="ECO:0000256" key="14">
    <source>
        <dbReference type="ARBA" id="ARBA00048694"/>
    </source>
</evidence>
<dbReference type="Gene3D" id="3.40.1110.10">
    <property type="entry name" value="Calcium-transporting ATPase, cytoplasmic domain N"/>
    <property type="match status" value="1"/>
</dbReference>
<dbReference type="InterPro" id="IPR059000">
    <property type="entry name" value="ATPase_P-type_domA"/>
</dbReference>
<keyword evidence="7" id="KW-0479">Metal-binding</keyword>
<reference evidence="18 19" key="1">
    <citation type="journal article" date="2015" name="Genome Announc.">
        <title>Expanding the biotechnology potential of lactobacilli through comparative genomics of 213 strains and associated genera.</title>
        <authorList>
            <person name="Sun Z."/>
            <person name="Harris H.M."/>
            <person name="McCann A."/>
            <person name="Guo C."/>
            <person name="Argimon S."/>
            <person name="Zhang W."/>
            <person name="Yang X."/>
            <person name="Jeffery I.B."/>
            <person name="Cooney J.C."/>
            <person name="Kagawa T.F."/>
            <person name="Liu W."/>
            <person name="Song Y."/>
            <person name="Salvetti E."/>
            <person name="Wrobel A."/>
            <person name="Rasinkangas P."/>
            <person name="Parkhill J."/>
            <person name="Rea M.C."/>
            <person name="O'Sullivan O."/>
            <person name="Ritari J."/>
            <person name="Douillard F.P."/>
            <person name="Paul Ross R."/>
            <person name="Yang R."/>
            <person name="Briner A.E."/>
            <person name="Felis G.E."/>
            <person name="de Vos W.M."/>
            <person name="Barrangou R."/>
            <person name="Klaenhammer T.R."/>
            <person name="Caufield P.W."/>
            <person name="Cui Y."/>
            <person name="Zhang H."/>
            <person name="O'Toole P.W."/>
        </authorList>
    </citation>
    <scope>NUCLEOTIDE SEQUENCE [LARGE SCALE GENOMIC DNA]</scope>
    <source>
        <strain evidence="18 19">DSM 5661</strain>
    </source>
</reference>
<evidence type="ECO:0000259" key="17">
    <source>
        <dbReference type="SMART" id="SM00831"/>
    </source>
</evidence>
<dbReference type="SUPFAM" id="SSF56784">
    <property type="entry name" value="HAD-like"/>
    <property type="match status" value="1"/>
</dbReference>
<dbReference type="Pfam" id="PF00690">
    <property type="entry name" value="Cation_ATPase_N"/>
    <property type="match status" value="1"/>
</dbReference>
<dbReference type="SFLD" id="SFLDG00002">
    <property type="entry name" value="C1.7:_P-type_atpase_like"/>
    <property type="match status" value="1"/>
</dbReference>
<dbReference type="GO" id="GO:0005388">
    <property type="term" value="F:P-type calcium transporter activity"/>
    <property type="evidence" value="ECO:0007669"/>
    <property type="project" value="UniProtKB-EC"/>
</dbReference>
<dbReference type="GO" id="GO:0016887">
    <property type="term" value="F:ATP hydrolysis activity"/>
    <property type="evidence" value="ECO:0007669"/>
    <property type="project" value="InterPro"/>
</dbReference>
<feature type="transmembrane region" description="Helical" evidence="16">
    <location>
        <begin position="679"/>
        <end position="700"/>
    </location>
</feature>
<comment type="caution">
    <text evidence="18">The sequence shown here is derived from an EMBL/GenBank/DDBJ whole genome shotgun (WGS) entry which is preliminary data.</text>
</comment>
<dbReference type="Gene3D" id="3.40.50.1000">
    <property type="entry name" value="HAD superfamily/HAD-like"/>
    <property type="match status" value="1"/>
</dbReference>
<dbReference type="InterPro" id="IPR008250">
    <property type="entry name" value="ATPase_P-typ_transduc_dom_A_sf"/>
</dbReference>
<dbReference type="STRING" id="1423754.FC39_GL001677"/>
<dbReference type="InterPro" id="IPR023298">
    <property type="entry name" value="ATPase_P-typ_TM_dom_sf"/>
</dbReference>
<dbReference type="InterPro" id="IPR023299">
    <property type="entry name" value="ATPase_P-typ_cyto_dom_N"/>
</dbReference>
<gene>
    <name evidence="18" type="ORF">FC39_GL001677</name>
</gene>
<dbReference type="GO" id="GO:0046872">
    <property type="term" value="F:metal ion binding"/>
    <property type="evidence" value="ECO:0007669"/>
    <property type="project" value="UniProtKB-KW"/>
</dbReference>
<keyword evidence="13 16" id="KW-0472">Membrane</keyword>
<dbReference type="RefSeq" id="WP_025080347.1">
    <property type="nucleotide sequence ID" value="NZ_AZGI01000005.1"/>
</dbReference>
<keyword evidence="19" id="KW-1185">Reference proteome</keyword>
<evidence type="ECO:0000313" key="18">
    <source>
        <dbReference type="EMBL" id="KRM41033.1"/>
    </source>
</evidence>
<keyword evidence="9" id="KW-0106">Calcium</keyword>
<evidence type="ECO:0000256" key="7">
    <source>
        <dbReference type="ARBA" id="ARBA00022723"/>
    </source>
</evidence>
<comment type="subcellular location">
    <subcellularLocation>
        <location evidence="1">Cell membrane</location>
        <topology evidence="1">Multi-pass membrane protein</topology>
    </subcellularLocation>
</comment>
<dbReference type="InterPro" id="IPR006068">
    <property type="entry name" value="ATPase_P-typ_cation-transptr_C"/>
</dbReference>
<dbReference type="Proteomes" id="UP000051223">
    <property type="component" value="Unassembled WGS sequence"/>
</dbReference>
<dbReference type="InterPro" id="IPR001757">
    <property type="entry name" value="P_typ_ATPase"/>
</dbReference>
<dbReference type="Pfam" id="PF13246">
    <property type="entry name" value="Cation_ATPase"/>
    <property type="match status" value="1"/>
</dbReference>
<evidence type="ECO:0000313" key="19">
    <source>
        <dbReference type="Proteomes" id="UP000051223"/>
    </source>
</evidence>
<dbReference type="SUPFAM" id="SSF81653">
    <property type="entry name" value="Calcium ATPase, transduction domain A"/>
    <property type="match status" value="1"/>
</dbReference>
<dbReference type="EC" id="7.2.2.10" evidence="3"/>
<dbReference type="Pfam" id="PF08282">
    <property type="entry name" value="Hydrolase_3"/>
    <property type="match status" value="1"/>
</dbReference>
<keyword evidence="4" id="KW-1003">Cell membrane</keyword>
<evidence type="ECO:0000256" key="8">
    <source>
        <dbReference type="ARBA" id="ARBA00022741"/>
    </source>
</evidence>
<evidence type="ECO:0000256" key="2">
    <source>
        <dbReference type="ARBA" id="ARBA00005675"/>
    </source>
</evidence>
<evidence type="ECO:0000256" key="3">
    <source>
        <dbReference type="ARBA" id="ARBA00012790"/>
    </source>
</evidence>
<dbReference type="PANTHER" id="PTHR42861">
    <property type="entry name" value="CALCIUM-TRANSPORTING ATPASE"/>
    <property type="match status" value="1"/>
</dbReference>
<feature type="transmembrane region" description="Helical" evidence="16">
    <location>
        <begin position="85"/>
        <end position="101"/>
    </location>
</feature>
<dbReference type="Pfam" id="PF00122">
    <property type="entry name" value="E1-E2_ATPase"/>
    <property type="match status" value="1"/>
</dbReference>
<keyword evidence="8" id="KW-0547">Nucleotide-binding</keyword>
<dbReference type="eggNOG" id="COG0474">
    <property type="taxonomic scope" value="Bacteria"/>
</dbReference>
<dbReference type="InterPro" id="IPR044492">
    <property type="entry name" value="P_typ_ATPase_HD_dom"/>
</dbReference>
<evidence type="ECO:0000256" key="16">
    <source>
        <dbReference type="SAM" id="Phobius"/>
    </source>
</evidence>
<dbReference type="PRINTS" id="PR00120">
    <property type="entry name" value="HATPASE"/>
</dbReference>
<keyword evidence="11" id="KW-1278">Translocase</keyword>
<organism evidence="18 19">
    <name type="scientific">Lactobacillus hamsteri DSM 5661 = JCM 6256</name>
    <dbReference type="NCBI Taxonomy" id="1423754"/>
    <lineage>
        <taxon>Bacteria</taxon>
        <taxon>Bacillati</taxon>
        <taxon>Bacillota</taxon>
        <taxon>Bacilli</taxon>
        <taxon>Lactobacillales</taxon>
        <taxon>Lactobacillaceae</taxon>
        <taxon>Lactobacillus</taxon>
    </lineage>
</organism>
<keyword evidence="5" id="KW-0406">Ion transport</keyword>
<dbReference type="FunFam" id="2.70.150.10:FF:000016">
    <property type="entry name" value="Calcium-transporting P-type ATPase putative"/>
    <property type="match status" value="1"/>
</dbReference>
<evidence type="ECO:0000256" key="12">
    <source>
        <dbReference type="ARBA" id="ARBA00022989"/>
    </source>
</evidence>
<evidence type="ECO:0000256" key="1">
    <source>
        <dbReference type="ARBA" id="ARBA00004651"/>
    </source>
</evidence>
<dbReference type="GO" id="GO:0005886">
    <property type="term" value="C:plasma membrane"/>
    <property type="evidence" value="ECO:0007669"/>
    <property type="project" value="UniProtKB-SubCell"/>
</dbReference>
<dbReference type="InterPro" id="IPR018303">
    <property type="entry name" value="ATPase_P-typ_P_site"/>
</dbReference>
<feature type="domain" description="Cation-transporting P-type ATPase N-terminal" evidence="17">
    <location>
        <begin position="8"/>
        <end position="81"/>
    </location>
</feature>
<dbReference type="EMBL" id="AZGI01000005">
    <property type="protein sequence ID" value="KRM41033.1"/>
    <property type="molecule type" value="Genomic_DNA"/>
</dbReference>
<dbReference type="FunFam" id="3.40.50.1000:FF:000028">
    <property type="entry name" value="Calcium-transporting P-type ATPase, putative"/>
    <property type="match status" value="1"/>
</dbReference>
<keyword evidence="5" id="KW-0109">Calcium transport</keyword>
<comment type="similarity">
    <text evidence="2">Belongs to the cation transport ATPase (P-type) (TC 3.A.3) family. Type IIA subfamily.</text>
</comment>
<evidence type="ECO:0000256" key="13">
    <source>
        <dbReference type="ARBA" id="ARBA00023136"/>
    </source>
</evidence>
<dbReference type="CDD" id="cd02089">
    <property type="entry name" value="P-type_ATPase_Ca_prok"/>
    <property type="match status" value="1"/>
</dbReference>
<dbReference type="Pfam" id="PF00689">
    <property type="entry name" value="Cation_ATPase_C"/>
    <property type="match status" value="1"/>
</dbReference>
<evidence type="ECO:0000256" key="15">
    <source>
        <dbReference type="SAM" id="MobiDB-lite"/>
    </source>
</evidence>
<feature type="transmembrane region" description="Helical" evidence="16">
    <location>
        <begin position="817"/>
        <end position="838"/>
    </location>
</feature>
<dbReference type="OrthoDB" id="9760364at2"/>
<feature type="transmembrane region" description="Helical" evidence="16">
    <location>
        <begin position="249"/>
        <end position="270"/>
    </location>
</feature>
<name>A0A0R1YMD6_9LACO</name>
<evidence type="ECO:0000256" key="9">
    <source>
        <dbReference type="ARBA" id="ARBA00022837"/>
    </source>
</evidence>
<accession>A0A0R1YMD6</accession>
<evidence type="ECO:0000256" key="4">
    <source>
        <dbReference type="ARBA" id="ARBA00022475"/>
    </source>
</evidence>
<keyword evidence="10" id="KW-0067">ATP-binding</keyword>
<keyword evidence="5" id="KW-0813">Transport</keyword>
<dbReference type="SUPFAM" id="SSF81665">
    <property type="entry name" value="Calcium ATPase, transmembrane domain M"/>
    <property type="match status" value="1"/>
</dbReference>
<evidence type="ECO:0000256" key="10">
    <source>
        <dbReference type="ARBA" id="ARBA00022840"/>
    </source>
</evidence>
<dbReference type="AlphaFoldDB" id="A0A0R1YMD6"/>
<feature type="transmembrane region" description="Helical" evidence="16">
    <location>
        <begin position="850"/>
        <end position="869"/>
    </location>
</feature>
<evidence type="ECO:0000256" key="6">
    <source>
        <dbReference type="ARBA" id="ARBA00022692"/>
    </source>
</evidence>
<dbReference type="GO" id="GO:0140352">
    <property type="term" value="P:export from cell"/>
    <property type="evidence" value="ECO:0007669"/>
    <property type="project" value="UniProtKB-ARBA"/>
</dbReference>
<dbReference type="SUPFAM" id="SSF81660">
    <property type="entry name" value="Metal cation-transporting ATPase, ATP-binding domain N"/>
    <property type="match status" value="1"/>
</dbReference>
<sequence>MDNHRQKPWHSESISETYKNLNTQEDGLSSNEAQIRLEKNGPNELEGQAPKTILQMLKEQLWDPMIFILLGASGFSAILKEWPEAIVILLIVVLNAIIGIVQEKRAQTSLAALRKMSAPKANVIRDGQMKIIPAKELVVGDIVSLHDGDMVPADLRLIETANLKIQESSLTGESVPVEKNADEILVNDCPIGDRTNMAFSSSIVTYGRGTGIVTATGMATEMGAIAGMIENEDNIETPLKRKLNSAGKVLTVVGLIICVVIFAIGIMYGRPLVPQFLVAISLAISIIPEGLPATASIVMALGVKRMAKKNALIKKLPAVETLGNATVICSDKTGTLTLNKMTVTEAAFADNLKSGKTTEVKDIKSNQLSNELALAGLLCNDASFDPEDKEKIIGDPTEGALIPFAEQFKLQLNTRNKYPRIGEQPFDSDRKMMTSVHEINNEKVAYTKGAIDELLNRCTNISTRTGIRKLTETDREQILSLNKKMSEDALRVLGFAKRNVDAVNLNSDLENNLTFIGMVGMIDPPREEVAESVKTCRDAGIRTIMITGDHKITALAIAKKLNIFKPGDLAISGQELDQMSDAELDVAVRKATVFARVSPADKLRIIKSLKRNGEVTAMTGDGVNDSPALKAADIGVAMGITGTDVAKNVSDMILLDDSFTTIATAIKEGRRVYRNIQKIIQFLLVGNIAEISTLTIATIFNWDAPLLAIHILWVNLATATLPALALGVDPASPNIMKHKPVKSGTLFEKDLVWRVITQGLFVAVLTLTAYWVGAQTDNAITGQTMAFAVLALSQMIRSFNQHSNTDPIWKRGSGFNFWLVISFAVSAFFMGLILLVPSLQEVFYVTNLSAGQWIVVIALALLSIAHVEISKGFKKIRKAKPIFG</sequence>